<gene>
    <name evidence="1" type="ORF">O1611_g10230</name>
</gene>
<proteinExistence type="predicted"/>
<evidence type="ECO:0000313" key="1">
    <source>
        <dbReference type="EMBL" id="KAJ8120944.1"/>
    </source>
</evidence>
<name>A0ACC2J0G9_9PEZI</name>
<protein>
    <submittedName>
        <fullName evidence="1">Uncharacterized protein</fullName>
    </submittedName>
</protein>
<accession>A0ACC2J0G9</accession>
<organism evidence="1 2">
    <name type="scientific">Lasiodiplodia mahajangana</name>
    <dbReference type="NCBI Taxonomy" id="1108764"/>
    <lineage>
        <taxon>Eukaryota</taxon>
        <taxon>Fungi</taxon>
        <taxon>Dikarya</taxon>
        <taxon>Ascomycota</taxon>
        <taxon>Pezizomycotina</taxon>
        <taxon>Dothideomycetes</taxon>
        <taxon>Dothideomycetes incertae sedis</taxon>
        <taxon>Botryosphaeriales</taxon>
        <taxon>Botryosphaeriaceae</taxon>
        <taxon>Lasiodiplodia</taxon>
    </lineage>
</organism>
<comment type="caution">
    <text evidence="1">The sequence shown here is derived from an EMBL/GenBank/DDBJ whole genome shotgun (WGS) entry which is preliminary data.</text>
</comment>
<evidence type="ECO:0000313" key="2">
    <source>
        <dbReference type="Proteomes" id="UP001153332"/>
    </source>
</evidence>
<dbReference type="Proteomes" id="UP001153332">
    <property type="component" value="Unassembled WGS sequence"/>
</dbReference>
<reference evidence="1" key="1">
    <citation type="submission" date="2022-12" db="EMBL/GenBank/DDBJ databases">
        <title>Genome Sequence of Lasiodiplodia mahajangana.</title>
        <authorList>
            <person name="Buettner E."/>
        </authorList>
    </citation>
    <scope>NUCLEOTIDE SEQUENCE</scope>
    <source>
        <strain evidence="1">VT137</strain>
    </source>
</reference>
<dbReference type="EMBL" id="JAPUUL010003947">
    <property type="protein sequence ID" value="KAJ8120944.1"/>
    <property type="molecule type" value="Genomic_DNA"/>
</dbReference>
<keyword evidence="2" id="KW-1185">Reference proteome</keyword>
<sequence length="275" mass="29839">MNKASNACRHTDYGALTASMTLLLGYLDPKLQARDQNTTLQREADRALIQEARDKLQQMADRNGDKLARDAACVIGRLLPLLNPDLMASGGSGNGNGNGNEGVGEVPAIHLEIPYLGTININPSTHPQTSQHDVQPHAHATPTPNTNSNTNTNTTPKTTSSIPLSQHEYVNFPAYPTPSHINQPGTTDWSTPSDQQHSTSAEGDQATEASSFPMDLSHDSNVYTDFNGFAPLMQFEWSQAQLAHPELAAEADEWTFQGFDTTYFESLFSSGLQGL</sequence>